<organism evidence="1 2">
    <name type="scientific">Teratosphaeria destructans</name>
    <dbReference type="NCBI Taxonomy" id="418781"/>
    <lineage>
        <taxon>Eukaryota</taxon>
        <taxon>Fungi</taxon>
        <taxon>Dikarya</taxon>
        <taxon>Ascomycota</taxon>
        <taxon>Pezizomycotina</taxon>
        <taxon>Dothideomycetes</taxon>
        <taxon>Dothideomycetidae</taxon>
        <taxon>Mycosphaerellales</taxon>
        <taxon>Teratosphaeriaceae</taxon>
        <taxon>Teratosphaeria</taxon>
    </lineage>
</organism>
<gene>
    <name evidence="1" type="ORF">Tdes44962_MAKER05348</name>
</gene>
<proteinExistence type="predicted"/>
<accession>A0A9W7VZ93</accession>
<dbReference type="EMBL" id="RIBY02002345">
    <property type="protein sequence ID" value="KAH9818583.1"/>
    <property type="molecule type" value="Genomic_DNA"/>
</dbReference>
<reference evidence="1 2" key="1">
    <citation type="journal article" date="2018" name="IMA Fungus">
        <title>IMA Genome-F 10: Nine draft genome sequences of Claviceps purpurea s.lat., including C. arundinis, C. humidiphila, and C. cf. spartinae, pseudomolecules for the pitch canker pathogen Fusarium circinatum, draft genome of Davidsoniella eucalypti, Grosmannia galeiformis, Quambalaria eucalypti, and Teratosphaeria destructans.</title>
        <authorList>
            <person name="Wingfield B.D."/>
            <person name="Liu M."/>
            <person name="Nguyen H.D."/>
            <person name="Lane F.A."/>
            <person name="Morgan S.W."/>
            <person name="De Vos L."/>
            <person name="Wilken P.M."/>
            <person name="Duong T.A."/>
            <person name="Aylward J."/>
            <person name="Coetzee M.P."/>
            <person name="Dadej K."/>
            <person name="De Beer Z.W."/>
            <person name="Findlay W."/>
            <person name="Havenga M."/>
            <person name="Kolarik M."/>
            <person name="Menzies J.G."/>
            <person name="Naidoo K."/>
            <person name="Pochopski O."/>
            <person name="Shoukouhi P."/>
            <person name="Santana Q.C."/>
            <person name="Seifert K.A."/>
            <person name="Soal N."/>
            <person name="Steenkamp E.T."/>
            <person name="Tatham C.T."/>
            <person name="van der Nest M.A."/>
            <person name="Wingfield M.J."/>
        </authorList>
    </citation>
    <scope>NUCLEOTIDE SEQUENCE [LARGE SCALE GENOMIC DNA]</scope>
    <source>
        <strain evidence="1">CMW44962</strain>
    </source>
</reference>
<comment type="caution">
    <text evidence="1">The sequence shown here is derived from an EMBL/GenBank/DDBJ whole genome shotgun (WGS) entry which is preliminary data.</text>
</comment>
<evidence type="ECO:0000313" key="1">
    <source>
        <dbReference type="EMBL" id="KAH9818583.1"/>
    </source>
</evidence>
<keyword evidence="2" id="KW-1185">Reference proteome</keyword>
<protein>
    <submittedName>
        <fullName evidence="1">Uncharacterized protein</fullName>
    </submittedName>
</protein>
<reference evidence="1 2" key="2">
    <citation type="journal article" date="2021" name="Curr. Genet.">
        <title>Genetic response to nitrogen starvation in the aggressive Eucalyptus foliar pathogen Teratosphaeria destructans.</title>
        <authorList>
            <person name="Havenga M."/>
            <person name="Wingfield B.D."/>
            <person name="Wingfield M.J."/>
            <person name="Dreyer L.L."/>
            <person name="Roets F."/>
            <person name="Aylward J."/>
        </authorList>
    </citation>
    <scope>NUCLEOTIDE SEQUENCE [LARGE SCALE GENOMIC DNA]</scope>
    <source>
        <strain evidence="1">CMW44962</strain>
    </source>
</reference>
<name>A0A9W7VZ93_9PEZI</name>
<dbReference type="Proteomes" id="UP001138500">
    <property type="component" value="Unassembled WGS sequence"/>
</dbReference>
<evidence type="ECO:0000313" key="2">
    <source>
        <dbReference type="Proteomes" id="UP001138500"/>
    </source>
</evidence>
<sequence>MPNTRMRPCRATYLVTQPLDRGLGLFELSLGLAQFCHEIASSIIIFSGKSQIANERNGVLLFSNDAFKLSDAALLVLHLLLLLKEPLALHIKVLREATLEIGTHTLDLFGGADFAKLAFVLEARRGGRVVCICHPDGTLLA</sequence>
<dbReference type="AlphaFoldDB" id="A0A9W7VZ93"/>